<dbReference type="InterPro" id="IPR036388">
    <property type="entry name" value="WH-like_DNA-bd_sf"/>
</dbReference>
<evidence type="ECO:0000259" key="6">
    <source>
        <dbReference type="Pfam" id="PF08281"/>
    </source>
</evidence>
<proteinExistence type="inferred from homology"/>
<evidence type="ECO:0000313" key="8">
    <source>
        <dbReference type="Proteomes" id="UP000248079"/>
    </source>
</evidence>
<dbReference type="InterPro" id="IPR039425">
    <property type="entry name" value="RNA_pol_sigma-70-like"/>
</dbReference>
<gene>
    <name evidence="7" type="ORF">DF185_10065</name>
</gene>
<dbReference type="AlphaFoldDB" id="A0A2V3ZWF5"/>
<feature type="domain" description="RNA polymerase sigma factor 70 region 4 type 2" evidence="6">
    <location>
        <begin position="143"/>
        <end position="190"/>
    </location>
</feature>
<dbReference type="InterPro" id="IPR014327">
    <property type="entry name" value="RNA_pol_sigma70_bacteroid"/>
</dbReference>
<keyword evidence="4" id="KW-0804">Transcription</keyword>
<evidence type="ECO:0000256" key="2">
    <source>
        <dbReference type="ARBA" id="ARBA00023015"/>
    </source>
</evidence>
<keyword evidence="2" id="KW-0805">Transcription regulation</keyword>
<sequence>MGPDERKSGKVFFDSNKTIYFVAESKPTTPLTESNKIVLSKDNFRKIFDHYFVSLVAFANTFVSNINLSEDLVQEVFVRLWEKQDEYQNEITLKVYLYRAVRNKCLSNIKHEQVKNKYIAESLPKLETEEFFLDQVLSEEVSRLLYRFIGELPKQKQQIIRYSLLGLKNQEIADVMGLAVNSVKSHKLNAYRVLREKLGSHVYWLAILIELNF</sequence>
<dbReference type="NCBIfam" id="TIGR02985">
    <property type="entry name" value="Sig70_bacteroi1"/>
    <property type="match status" value="1"/>
</dbReference>
<evidence type="ECO:0000313" key="7">
    <source>
        <dbReference type="EMBL" id="PXY00995.1"/>
    </source>
</evidence>
<evidence type="ECO:0000256" key="4">
    <source>
        <dbReference type="ARBA" id="ARBA00023163"/>
    </source>
</evidence>
<feature type="domain" description="RNA polymerase sigma-70 region 2" evidence="5">
    <location>
        <begin position="48"/>
        <end position="112"/>
    </location>
</feature>
<dbReference type="InterPro" id="IPR013324">
    <property type="entry name" value="RNA_pol_sigma_r3/r4-like"/>
</dbReference>
<protein>
    <submittedName>
        <fullName evidence="7">RNA polymerase sigma-70 factor</fullName>
    </submittedName>
</protein>
<dbReference type="Gene3D" id="1.10.1740.10">
    <property type="match status" value="1"/>
</dbReference>
<dbReference type="GO" id="GO:0003677">
    <property type="term" value="F:DNA binding"/>
    <property type="evidence" value="ECO:0007669"/>
    <property type="project" value="InterPro"/>
</dbReference>
<dbReference type="Pfam" id="PF08281">
    <property type="entry name" value="Sigma70_r4_2"/>
    <property type="match status" value="1"/>
</dbReference>
<dbReference type="OrthoDB" id="9782991at2"/>
<comment type="similarity">
    <text evidence="1">Belongs to the sigma-70 factor family. ECF subfamily.</text>
</comment>
<dbReference type="NCBIfam" id="TIGR02937">
    <property type="entry name" value="sigma70-ECF"/>
    <property type="match status" value="1"/>
</dbReference>
<evidence type="ECO:0000259" key="5">
    <source>
        <dbReference type="Pfam" id="PF04542"/>
    </source>
</evidence>
<accession>A0A2V3ZWF5</accession>
<organism evidence="7 8">
    <name type="scientific">Marinifilum breve</name>
    <dbReference type="NCBI Taxonomy" id="2184082"/>
    <lineage>
        <taxon>Bacteria</taxon>
        <taxon>Pseudomonadati</taxon>
        <taxon>Bacteroidota</taxon>
        <taxon>Bacteroidia</taxon>
        <taxon>Marinilabiliales</taxon>
        <taxon>Marinifilaceae</taxon>
    </lineage>
</organism>
<keyword evidence="8" id="KW-1185">Reference proteome</keyword>
<dbReference type="Proteomes" id="UP000248079">
    <property type="component" value="Unassembled WGS sequence"/>
</dbReference>
<dbReference type="InterPro" id="IPR007627">
    <property type="entry name" value="RNA_pol_sigma70_r2"/>
</dbReference>
<dbReference type="InterPro" id="IPR013249">
    <property type="entry name" value="RNA_pol_sigma70_r4_t2"/>
</dbReference>
<evidence type="ECO:0000256" key="1">
    <source>
        <dbReference type="ARBA" id="ARBA00010641"/>
    </source>
</evidence>
<dbReference type="PANTHER" id="PTHR43133:SF46">
    <property type="entry name" value="RNA POLYMERASE SIGMA-70 FACTOR ECF SUBFAMILY"/>
    <property type="match status" value="1"/>
</dbReference>
<dbReference type="Pfam" id="PF04542">
    <property type="entry name" value="Sigma70_r2"/>
    <property type="match status" value="1"/>
</dbReference>
<dbReference type="Gene3D" id="1.10.10.10">
    <property type="entry name" value="Winged helix-like DNA-binding domain superfamily/Winged helix DNA-binding domain"/>
    <property type="match status" value="1"/>
</dbReference>
<dbReference type="GO" id="GO:0016987">
    <property type="term" value="F:sigma factor activity"/>
    <property type="evidence" value="ECO:0007669"/>
    <property type="project" value="UniProtKB-KW"/>
</dbReference>
<dbReference type="InterPro" id="IPR014284">
    <property type="entry name" value="RNA_pol_sigma-70_dom"/>
</dbReference>
<name>A0A2V3ZWF5_9BACT</name>
<dbReference type="EMBL" id="QFLI01000004">
    <property type="protein sequence ID" value="PXY00995.1"/>
    <property type="molecule type" value="Genomic_DNA"/>
</dbReference>
<comment type="caution">
    <text evidence="7">The sequence shown here is derived from an EMBL/GenBank/DDBJ whole genome shotgun (WGS) entry which is preliminary data.</text>
</comment>
<keyword evidence="3" id="KW-0731">Sigma factor</keyword>
<dbReference type="PANTHER" id="PTHR43133">
    <property type="entry name" value="RNA POLYMERASE ECF-TYPE SIGMA FACTO"/>
    <property type="match status" value="1"/>
</dbReference>
<dbReference type="InterPro" id="IPR013325">
    <property type="entry name" value="RNA_pol_sigma_r2"/>
</dbReference>
<evidence type="ECO:0000256" key="3">
    <source>
        <dbReference type="ARBA" id="ARBA00023082"/>
    </source>
</evidence>
<dbReference type="SUPFAM" id="SSF88946">
    <property type="entry name" value="Sigma2 domain of RNA polymerase sigma factors"/>
    <property type="match status" value="1"/>
</dbReference>
<reference evidence="7 8" key="1">
    <citation type="submission" date="2018-05" db="EMBL/GenBank/DDBJ databases">
        <title>Marinifilum breve JC075T sp. nov., a marine bacterium isolated from Yongle Blue Hole in the South China Sea.</title>
        <authorList>
            <person name="Fu T."/>
        </authorList>
    </citation>
    <scope>NUCLEOTIDE SEQUENCE [LARGE SCALE GENOMIC DNA]</scope>
    <source>
        <strain evidence="7 8">JC075</strain>
    </source>
</reference>
<dbReference type="GO" id="GO:0006352">
    <property type="term" value="P:DNA-templated transcription initiation"/>
    <property type="evidence" value="ECO:0007669"/>
    <property type="project" value="InterPro"/>
</dbReference>
<dbReference type="SUPFAM" id="SSF88659">
    <property type="entry name" value="Sigma3 and sigma4 domains of RNA polymerase sigma factors"/>
    <property type="match status" value="1"/>
</dbReference>